<dbReference type="AlphaFoldDB" id="A0A5C1ABR0"/>
<reference evidence="2" key="1">
    <citation type="submission" date="2019-08" db="EMBL/GenBank/DDBJ databases">
        <title>Limnoglobus roseus gen. nov., sp. nov., a novel freshwater planctomycete with a giant genome from the family Gemmataceae.</title>
        <authorList>
            <person name="Kulichevskaya I.S."/>
            <person name="Naumoff D.G."/>
            <person name="Miroshnikov K."/>
            <person name="Ivanova A."/>
            <person name="Philippov D.A."/>
            <person name="Hakobyan A."/>
            <person name="Rijpstra I.C."/>
            <person name="Sinninghe Damste J.S."/>
            <person name="Liesack W."/>
            <person name="Dedysh S.N."/>
        </authorList>
    </citation>
    <scope>NUCLEOTIDE SEQUENCE [LARGE SCALE GENOMIC DNA]</scope>
    <source>
        <strain evidence="2">PX52</strain>
    </source>
</reference>
<dbReference type="RefSeq" id="WP_149110432.1">
    <property type="nucleotide sequence ID" value="NZ_CP042425.1"/>
</dbReference>
<name>A0A5C1ABR0_9BACT</name>
<organism evidence="1 2">
    <name type="scientific">Limnoglobus roseus</name>
    <dbReference type="NCBI Taxonomy" id="2598579"/>
    <lineage>
        <taxon>Bacteria</taxon>
        <taxon>Pseudomonadati</taxon>
        <taxon>Planctomycetota</taxon>
        <taxon>Planctomycetia</taxon>
        <taxon>Gemmatales</taxon>
        <taxon>Gemmataceae</taxon>
        <taxon>Limnoglobus</taxon>
    </lineage>
</organism>
<evidence type="ECO:0000313" key="1">
    <source>
        <dbReference type="EMBL" id="QEL15637.1"/>
    </source>
</evidence>
<evidence type="ECO:0000313" key="2">
    <source>
        <dbReference type="Proteomes" id="UP000324974"/>
    </source>
</evidence>
<protein>
    <submittedName>
        <fullName evidence="1">Uncharacterized protein</fullName>
    </submittedName>
</protein>
<gene>
    <name evidence="1" type="ORF">PX52LOC_02572</name>
</gene>
<dbReference type="EMBL" id="CP042425">
    <property type="protein sequence ID" value="QEL15637.1"/>
    <property type="molecule type" value="Genomic_DNA"/>
</dbReference>
<sequence>MSIDWPTGDRYVEARLEKSREFYSGELLELEYQLRGRTAFVAVADDPGVVQLQFLIVRFANMLELHYEPPAALPEGRTLANKLAELLGYEFHSVEEIEDDADDVEDEE</sequence>
<dbReference type="KEGG" id="lrs:PX52LOC_02572"/>
<dbReference type="Proteomes" id="UP000324974">
    <property type="component" value="Chromosome"/>
</dbReference>
<keyword evidence="2" id="KW-1185">Reference proteome</keyword>
<proteinExistence type="predicted"/>
<accession>A0A5C1ABR0</accession>